<sequence>MYRRSIGDRFTSKELYDAPLLPDTAKIDSLVEGELITGKEVPTAKEEVSMKKEVVRVEVLNKKSEEENTDTEVVEKESVEDIVNVSKFVDVTKDNLTEDGARLVEVVEATSEEHHNSLAIVVYTGPLKVTLPTQEAVDDVGA</sequence>
<evidence type="ECO:0000313" key="2">
    <source>
        <dbReference type="Proteomes" id="UP001358586"/>
    </source>
</evidence>
<organism evidence="1 2">
    <name type="scientific">Gossypium arboreum</name>
    <name type="common">Tree cotton</name>
    <name type="synonym">Gossypium nanking</name>
    <dbReference type="NCBI Taxonomy" id="29729"/>
    <lineage>
        <taxon>Eukaryota</taxon>
        <taxon>Viridiplantae</taxon>
        <taxon>Streptophyta</taxon>
        <taxon>Embryophyta</taxon>
        <taxon>Tracheophyta</taxon>
        <taxon>Spermatophyta</taxon>
        <taxon>Magnoliopsida</taxon>
        <taxon>eudicotyledons</taxon>
        <taxon>Gunneridae</taxon>
        <taxon>Pentapetalae</taxon>
        <taxon>rosids</taxon>
        <taxon>malvids</taxon>
        <taxon>Malvales</taxon>
        <taxon>Malvaceae</taxon>
        <taxon>Malvoideae</taxon>
        <taxon>Gossypium</taxon>
    </lineage>
</organism>
<comment type="caution">
    <text evidence="1">The sequence shown here is derived from an EMBL/GenBank/DDBJ whole genome shotgun (WGS) entry which is preliminary data.</text>
</comment>
<keyword evidence="2" id="KW-1185">Reference proteome</keyword>
<evidence type="ECO:0000313" key="1">
    <source>
        <dbReference type="EMBL" id="KAK5824716.1"/>
    </source>
</evidence>
<reference evidence="1 2" key="1">
    <citation type="submission" date="2023-03" db="EMBL/GenBank/DDBJ databases">
        <title>WGS of Gossypium arboreum.</title>
        <authorList>
            <person name="Yu D."/>
        </authorList>
    </citation>
    <scope>NUCLEOTIDE SEQUENCE [LARGE SCALE GENOMIC DNA]</scope>
    <source>
        <tissue evidence="1">Leaf</tissue>
    </source>
</reference>
<protein>
    <submittedName>
        <fullName evidence="1">Uncharacterized protein</fullName>
    </submittedName>
</protein>
<proteinExistence type="predicted"/>
<name>A0ABR0PJW9_GOSAR</name>
<accession>A0ABR0PJW9</accession>
<dbReference type="EMBL" id="JARKNE010000006">
    <property type="protein sequence ID" value="KAK5824716.1"/>
    <property type="molecule type" value="Genomic_DNA"/>
</dbReference>
<gene>
    <name evidence="1" type="ORF">PVK06_019499</name>
</gene>
<dbReference type="Proteomes" id="UP001358586">
    <property type="component" value="Chromosome 6"/>
</dbReference>